<dbReference type="Proteomes" id="UP001465976">
    <property type="component" value="Unassembled WGS sequence"/>
</dbReference>
<accession>A0ABR3F4N4</accession>
<gene>
    <name evidence="9" type="ORF">V5O48_011751</name>
</gene>
<reference evidence="9 10" key="1">
    <citation type="submission" date="2024-02" db="EMBL/GenBank/DDBJ databases">
        <title>A draft genome for the cacao thread blight pathogen Marasmius crinis-equi.</title>
        <authorList>
            <person name="Cohen S.P."/>
            <person name="Baruah I.K."/>
            <person name="Amoako-Attah I."/>
            <person name="Bukari Y."/>
            <person name="Meinhardt L.W."/>
            <person name="Bailey B.A."/>
        </authorList>
    </citation>
    <scope>NUCLEOTIDE SEQUENCE [LARGE SCALE GENOMIC DNA]</scope>
    <source>
        <strain evidence="9 10">GH-76</strain>
    </source>
</reference>
<organism evidence="9 10">
    <name type="scientific">Marasmius crinis-equi</name>
    <dbReference type="NCBI Taxonomy" id="585013"/>
    <lineage>
        <taxon>Eukaryota</taxon>
        <taxon>Fungi</taxon>
        <taxon>Dikarya</taxon>
        <taxon>Basidiomycota</taxon>
        <taxon>Agaricomycotina</taxon>
        <taxon>Agaricomycetes</taxon>
        <taxon>Agaricomycetidae</taxon>
        <taxon>Agaricales</taxon>
        <taxon>Marasmiineae</taxon>
        <taxon>Marasmiaceae</taxon>
        <taxon>Marasmius</taxon>
    </lineage>
</organism>
<evidence type="ECO:0000313" key="9">
    <source>
        <dbReference type="EMBL" id="KAL0570214.1"/>
    </source>
</evidence>
<evidence type="ECO:0000313" key="10">
    <source>
        <dbReference type="Proteomes" id="UP001465976"/>
    </source>
</evidence>
<dbReference type="Gene3D" id="3.30.230.70">
    <property type="entry name" value="GHMP Kinase, N-terminal domain"/>
    <property type="match status" value="1"/>
</dbReference>
<dbReference type="SUPFAM" id="SSF54211">
    <property type="entry name" value="Ribosomal protein S5 domain 2-like"/>
    <property type="match status" value="1"/>
</dbReference>
<keyword evidence="10" id="KW-1185">Reference proteome</keyword>
<evidence type="ECO:0000256" key="5">
    <source>
        <dbReference type="ARBA" id="ARBA00022835"/>
    </source>
</evidence>
<dbReference type="EMBL" id="JBAHYK010000975">
    <property type="protein sequence ID" value="KAL0570214.1"/>
    <property type="molecule type" value="Genomic_DNA"/>
</dbReference>
<dbReference type="InterPro" id="IPR001247">
    <property type="entry name" value="ExoRNase_PH_dom1"/>
</dbReference>
<dbReference type="Pfam" id="PF01138">
    <property type="entry name" value="RNase_PH"/>
    <property type="match status" value="1"/>
</dbReference>
<evidence type="ECO:0000256" key="3">
    <source>
        <dbReference type="ARBA" id="ARBA00006678"/>
    </source>
</evidence>
<dbReference type="InterPro" id="IPR036345">
    <property type="entry name" value="ExoRNase_PH_dom2_sf"/>
</dbReference>
<name>A0ABR3F4N4_9AGAR</name>
<dbReference type="InterPro" id="IPR020568">
    <property type="entry name" value="Ribosomal_Su5_D2-typ_SF"/>
</dbReference>
<keyword evidence="4" id="KW-0963">Cytoplasm</keyword>
<evidence type="ECO:0000256" key="1">
    <source>
        <dbReference type="ARBA" id="ARBA00004496"/>
    </source>
</evidence>
<feature type="region of interest" description="Disordered" evidence="7">
    <location>
        <begin position="182"/>
        <end position="211"/>
    </location>
</feature>
<comment type="similarity">
    <text evidence="3">Belongs to the RNase PH family.</text>
</comment>
<feature type="domain" description="Exoribonuclease phosphorolytic" evidence="8">
    <location>
        <begin position="32"/>
        <end position="175"/>
    </location>
</feature>
<dbReference type="PANTHER" id="PTHR11097:SF8">
    <property type="entry name" value="EXOSOME COMPLEX COMPONENT RRP42"/>
    <property type="match status" value="1"/>
</dbReference>
<evidence type="ECO:0000256" key="7">
    <source>
        <dbReference type="SAM" id="MobiDB-lite"/>
    </source>
</evidence>
<dbReference type="InterPro" id="IPR050590">
    <property type="entry name" value="Exosome_comp_Rrp42_subfam"/>
</dbReference>
<comment type="subcellular location">
    <subcellularLocation>
        <location evidence="1">Cytoplasm</location>
    </subcellularLocation>
    <subcellularLocation>
        <location evidence="2">Nucleus</location>
        <location evidence="2">Nucleolus</location>
    </subcellularLocation>
</comment>
<dbReference type="InterPro" id="IPR027408">
    <property type="entry name" value="PNPase/RNase_PH_dom_sf"/>
</dbReference>
<sequence length="341" mass="36741">MASTSKAEKSYIQAGILATPANRSDGRSLQDYRAIALETGVAPLANGSARLNIGRNPHDGSGGTEVLAAVKLEVENVDEGTGGVDGGRIVCNVSCSPSAYPNLSSGAIDDLQHDYTDVVHQALSHPSLHPANLGILPRKKSWLLALDIVVSADAGNVYDALFMGARAALWDTKVPRTRSIEYKTKKGGQGTKDATSGGSGDMDVDEDTSSGFDTRKVAGAIDFELPDYWDEGEVLDGHDRWPVSVSLNLVPPAHFLDATLQEEASTSLRLLLMFSFSSPNQPTLQAMRMLGPGEINMSSLKELLKEGEKYAKEVNSALTSKLKEEDVRRNQKARDRFLNRI</sequence>
<dbReference type="PANTHER" id="PTHR11097">
    <property type="entry name" value="EXOSOME COMPLEX EXONUCLEASE RIBOSOMAL RNA PROCESSING PROTEIN"/>
    <property type="match status" value="1"/>
</dbReference>
<protein>
    <recommendedName>
        <fullName evidence="6">Ribosomal RNA-processing protein 42</fullName>
    </recommendedName>
</protein>
<proteinExistence type="inferred from homology"/>
<evidence type="ECO:0000259" key="8">
    <source>
        <dbReference type="Pfam" id="PF01138"/>
    </source>
</evidence>
<evidence type="ECO:0000256" key="2">
    <source>
        <dbReference type="ARBA" id="ARBA00004604"/>
    </source>
</evidence>
<evidence type="ECO:0000256" key="6">
    <source>
        <dbReference type="ARBA" id="ARBA00042523"/>
    </source>
</evidence>
<evidence type="ECO:0000256" key="4">
    <source>
        <dbReference type="ARBA" id="ARBA00022490"/>
    </source>
</evidence>
<keyword evidence="5" id="KW-0271">Exosome</keyword>
<comment type="caution">
    <text evidence="9">The sequence shown here is derived from an EMBL/GenBank/DDBJ whole genome shotgun (WGS) entry which is preliminary data.</text>
</comment>
<dbReference type="SUPFAM" id="SSF55666">
    <property type="entry name" value="Ribonuclease PH domain 2-like"/>
    <property type="match status" value="1"/>
</dbReference>